<dbReference type="AlphaFoldDB" id="B6UGI9"/>
<dbReference type="Gene3D" id="1.10.8.270">
    <property type="entry name" value="putative rabgap domain of human tbc1 domain family member 14 like domains"/>
    <property type="match status" value="1"/>
</dbReference>
<feature type="domain" description="Rab-GAP TBC" evidence="1">
    <location>
        <begin position="43"/>
        <end position="149"/>
    </location>
</feature>
<dbReference type="SUPFAM" id="SSF47923">
    <property type="entry name" value="Ypt/Rab-GAP domain of gyp1p"/>
    <property type="match status" value="1"/>
</dbReference>
<dbReference type="InterPro" id="IPR000195">
    <property type="entry name" value="Rab-GAP-TBC_dom"/>
</dbReference>
<dbReference type="PANTHER" id="PTHR22957:SF27">
    <property type="entry name" value="TBC1 DOMAIN FAMILY MEMBER 13"/>
    <property type="match status" value="1"/>
</dbReference>
<dbReference type="ExpressionAtlas" id="B6UGI9">
    <property type="expression patterns" value="baseline and differential"/>
</dbReference>
<dbReference type="EMBL" id="EU976354">
    <property type="protein sequence ID" value="ACG48472.1"/>
    <property type="molecule type" value="mRNA"/>
</dbReference>
<evidence type="ECO:0000259" key="1">
    <source>
        <dbReference type="PROSITE" id="PS50086"/>
    </source>
</evidence>
<organism evidence="2">
    <name type="scientific">Zea mays</name>
    <name type="common">Maize</name>
    <dbReference type="NCBI Taxonomy" id="4577"/>
    <lineage>
        <taxon>Eukaryota</taxon>
        <taxon>Viridiplantae</taxon>
        <taxon>Streptophyta</taxon>
        <taxon>Embryophyta</taxon>
        <taxon>Tracheophyta</taxon>
        <taxon>Spermatophyta</taxon>
        <taxon>Magnoliopsida</taxon>
        <taxon>Liliopsida</taxon>
        <taxon>Poales</taxon>
        <taxon>Poaceae</taxon>
        <taxon>PACMAD clade</taxon>
        <taxon>Panicoideae</taxon>
        <taxon>Andropogonodae</taxon>
        <taxon>Andropogoneae</taxon>
        <taxon>Tripsacinae</taxon>
        <taxon>Zea</taxon>
    </lineage>
</organism>
<protein>
    <recommendedName>
        <fullName evidence="1">Rab-GAP TBC domain-containing protein</fullName>
    </recommendedName>
</protein>
<dbReference type="PROSITE" id="PS50086">
    <property type="entry name" value="TBC_RABGAP"/>
    <property type="match status" value="1"/>
</dbReference>
<name>B6UGI9_MAIZE</name>
<dbReference type="Pfam" id="PF00566">
    <property type="entry name" value="RabGAP-TBC"/>
    <property type="match status" value="1"/>
</dbReference>
<dbReference type="InterPro" id="IPR035969">
    <property type="entry name" value="Rab-GAP_TBC_sf"/>
</dbReference>
<sequence length="149" mass="16608">MARSPPAPTPEFEISRQSRLFAALSKKVIGLDELRMLAAQGVPDAAGVQATLWKLLLGYLPNDRALWPVAVGAEELAKKRGQYAAFKGEFLRNPYSEIMEQIDRDVKRAHPDMHFFCSDSSFAKSNQESLKNVLLIFAKLNAGIRYVQG</sequence>
<evidence type="ECO:0000313" key="2">
    <source>
        <dbReference type="EMBL" id="ACG48472.1"/>
    </source>
</evidence>
<dbReference type="PANTHER" id="PTHR22957">
    <property type="entry name" value="TBC1 DOMAIN FAMILY MEMBER GTPASE-ACTIVATING PROTEIN"/>
    <property type="match status" value="1"/>
</dbReference>
<proteinExistence type="evidence at transcript level"/>
<reference evidence="2" key="1">
    <citation type="journal article" date="2009" name="Plant Mol. Biol.">
        <title>Insights into corn genes derived from large-scale cDNA sequencing.</title>
        <authorList>
            <person name="Alexandrov N.N."/>
            <person name="Brover V.V."/>
            <person name="Freidin S."/>
            <person name="Troukhan M.E."/>
            <person name="Tatarinova T.V."/>
            <person name="Zhang H."/>
            <person name="Swaller T.J."/>
            <person name="Lu Y.P."/>
            <person name="Bouck J."/>
            <person name="Flavell R.B."/>
            <person name="Feldmann K.A."/>
        </authorList>
    </citation>
    <scope>NUCLEOTIDE SEQUENCE</scope>
</reference>
<accession>B6UGI9</accession>